<dbReference type="InterPro" id="IPR008250">
    <property type="entry name" value="ATPase_P-typ_transduc_dom_A_sf"/>
</dbReference>
<dbReference type="NCBIfam" id="TIGR01657">
    <property type="entry name" value="P-ATPase-V"/>
    <property type="match status" value="1"/>
</dbReference>
<dbReference type="GO" id="GO:0140358">
    <property type="term" value="F:P-type transmembrane transporter activity"/>
    <property type="evidence" value="ECO:0007669"/>
    <property type="project" value="InterPro"/>
</dbReference>
<evidence type="ECO:0000313" key="16">
    <source>
        <dbReference type="Proteomes" id="UP001162131"/>
    </source>
</evidence>
<dbReference type="InterPro" id="IPR059000">
    <property type="entry name" value="ATPase_P-type_domA"/>
</dbReference>
<evidence type="ECO:0000256" key="5">
    <source>
        <dbReference type="ARBA" id="ARBA00022723"/>
    </source>
</evidence>
<keyword evidence="7" id="KW-0067">ATP-binding</keyword>
<dbReference type="AlphaFoldDB" id="A0AAU9J8K7"/>
<sequence>MNNLNNYKSFEAESDSGDCLRLLFIKRNKAKEALMYTWFILSFGLFYILHIWIVKFQLLSFDICAPYEATHVVVTAKDRSRAIRDITPLEVPLSALDPNQADHTILLQTFTFRFIRYYFSMQSHTFSALKYSCALPCKDVHEKLGEGITSDAQYQGKLRIFGACLIDVPMPTIWELLYREILHPFFIFQVFSIVLWCVEKYFLYSLTILILSVVSVLSNLFETKRNIKAVREMALYECMINVKRENKWIVANSTQLVPGDLIEIPENIYLPCDVVLLSGIVLVDESMLTGESQPVLKDPLPKGSPQIYRGDKRHTLSSGTKPLNCRGNSYGIVIATGFSTAKGELVRSILFPKPNRFKFISETFKYIGMMGILAILGFFYCLGTFMEENIPVVNIILLSLDLITIAVPPALPLAMTIGTTFAINRLKKKNVNCISPHAVNPAGRVSIICFDKTGTLTEDHMTLKGVYDASTNKIESNLDNCVSILQESMATCHSLTTINGEMYGDPQEIAIFRSIGWESKERDGIRSVIRNDGDEIKIKHLFHFSQITKRMGVIIEAENQLKLHLKGAPEEICKLCASLPENISHTILHFSRQGYRLLACAYKNIESYSSDQQLGEIENDLIFLGLILLQNELKPDSTDVIGTLQSARVRCVMSTGDAILTGSAVGKLCGIIPGDSPVFLGDINGEHIVWEDEEGDPKDWTDITGICCLSITGNLLEFLIYSSHPSLPYVLSKGAVFGRMSPQQKIMLVEQMQKDDTLVAMVGDGANDCGALKGADVGLSLSEAEASIAAPFSSKDLRGIIEILKEGRASLVTCFQSFKFITMYSMIQFLCVMILYTLHNSLQDAQFLYQDLFMILPLAIFMAYTAAYNYLSPVMPPGALISVPVVSSILGQILISLTMLITGYLTVHHQDWFVPTESTVEHPKQGPENTVLFILASTQILIVCMSFSIGPPYRQPAYANYWFSSCVVIVWVISVYFTLTPDTFTRKLLAIYDMPMDFKEKLLGIMFANLVIAWAYEKLGVRVIMYCFKKIKERGTD</sequence>
<comment type="subcellular location">
    <subcellularLocation>
        <location evidence="1">Membrane</location>
        <topology evidence="1">Multi-pass membrane protein</topology>
    </subcellularLocation>
</comment>
<evidence type="ECO:0000256" key="9">
    <source>
        <dbReference type="ARBA" id="ARBA00022967"/>
    </source>
</evidence>
<dbReference type="GO" id="GO:0016887">
    <property type="term" value="F:ATP hydrolysis activity"/>
    <property type="evidence" value="ECO:0007669"/>
    <property type="project" value="InterPro"/>
</dbReference>
<evidence type="ECO:0000256" key="7">
    <source>
        <dbReference type="ARBA" id="ARBA00022840"/>
    </source>
</evidence>
<gene>
    <name evidence="15" type="ORF">BSTOLATCC_MIC30480</name>
</gene>
<dbReference type="InterPro" id="IPR044492">
    <property type="entry name" value="P_typ_ATPase_HD_dom"/>
</dbReference>
<dbReference type="SUPFAM" id="SSF81660">
    <property type="entry name" value="Metal cation-transporting ATPase, ATP-binding domain N"/>
    <property type="match status" value="1"/>
</dbReference>
<dbReference type="InterPro" id="IPR018303">
    <property type="entry name" value="ATPase_P-typ_P_site"/>
</dbReference>
<evidence type="ECO:0000256" key="2">
    <source>
        <dbReference type="ARBA" id="ARBA00006000"/>
    </source>
</evidence>
<dbReference type="Proteomes" id="UP001162131">
    <property type="component" value="Unassembled WGS sequence"/>
</dbReference>
<dbReference type="GO" id="GO:0019829">
    <property type="term" value="F:ATPase-coupled monoatomic cation transmembrane transporter activity"/>
    <property type="evidence" value="ECO:0007669"/>
    <property type="project" value="TreeGrafter"/>
</dbReference>
<dbReference type="InterPro" id="IPR006544">
    <property type="entry name" value="P-type_TPase_V"/>
</dbReference>
<dbReference type="Gene3D" id="3.40.50.1000">
    <property type="entry name" value="HAD superfamily/HAD-like"/>
    <property type="match status" value="1"/>
</dbReference>
<evidence type="ECO:0000256" key="10">
    <source>
        <dbReference type="ARBA" id="ARBA00022989"/>
    </source>
</evidence>
<dbReference type="PROSITE" id="PS00154">
    <property type="entry name" value="ATPASE_E1_E2"/>
    <property type="match status" value="1"/>
</dbReference>
<proteinExistence type="inferred from homology"/>
<dbReference type="InterPro" id="IPR023298">
    <property type="entry name" value="ATPase_P-typ_TM_dom_sf"/>
</dbReference>
<evidence type="ECO:0000259" key="14">
    <source>
        <dbReference type="Pfam" id="PF00122"/>
    </source>
</evidence>
<dbReference type="SFLD" id="SFLDS00003">
    <property type="entry name" value="Haloacid_Dehalogenase"/>
    <property type="match status" value="1"/>
</dbReference>
<evidence type="ECO:0000313" key="15">
    <source>
        <dbReference type="EMBL" id="CAG9322100.1"/>
    </source>
</evidence>
<dbReference type="Pfam" id="PF13246">
    <property type="entry name" value="Cation_ATPase"/>
    <property type="match status" value="1"/>
</dbReference>
<dbReference type="FunFam" id="1.20.1110.10:FF:000023">
    <property type="entry name" value="Cation-transporting ATPase"/>
    <property type="match status" value="1"/>
</dbReference>
<keyword evidence="4 13" id="KW-0812">Transmembrane</keyword>
<accession>A0AAU9J8K7</accession>
<evidence type="ECO:0000256" key="11">
    <source>
        <dbReference type="ARBA" id="ARBA00023136"/>
    </source>
</evidence>
<feature type="transmembrane region" description="Helical" evidence="13">
    <location>
        <begin position="392"/>
        <end position="423"/>
    </location>
</feature>
<comment type="similarity">
    <text evidence="2">Belongs to the cation transport ATPase (P-type) (TC 3.A.3) family. Type V subfamily.</text>
</comment>
<evidence type="ECO:0000256" key="4">
    <source>
        <dbReference type="ARBA" id="ARBA00022692"/>
    </source>
</evidence>
<keyword evidence="10 13" id="KW-1133">Transmembrane helix</keyword>
<evidence type="ECO:0000256" key="8">
    <source>
        <dbReference type="ARBA" id="ARBA00022842"/>
    </source>
</evidence>
<dbReference type="SFLD" id="SFLDG00002">
    <property type="entry name" value="C1.7:_P-type_atpase_like"/>
    <property type="match status" value="1"/>
</dbReference>
<dbReference type="GO" id="GO:0005524">
    <property type="term" value="F:ATP binding"/>
    <property type="evidence" value="ECO:0007669"/>
    <property type="project" value="UniProtKB-KW"/>
</dbReference>
<evidence type="ECO:0000256" key="13">
    <source>
        <dbReference type="SAM" id="Phobius"/>
    </source>
</evidence>
<dbReference type="PRINTS" id="PR00119">
    <property type="entry name" value="CATATPASE"/>
</dbReference>
<dbReference type="GO" id="GO:0046872">
    <property type="term" value="F:metal ion binding"/>
    <property type="evidence" value="ECO:0007669"/>
    <property type="project" value="UniProtKB-KW"/>
</dbReference>
<organism evidence="15 16">
    <name type="scientific">Blepharisma stoltei</name>
    <dbReference type="NCBI Taxonomy" id="1481888"/>
    <lineage>
        <taxon>Eukaryota</taxon>
        <taxon>Sar</taxon>
        <taxon>Alveolata</taxon>
        <taxon>Ciliophora</taxon>
        <taxon>Postciliodesmatophora</taxon>
        <taxon>Heterotrichea</taxon>
        <taxon>Heterotrichida</taxon>
        <taxon>Blepharismidae</taxon>
        <taxon>Blepharisma</taxon>
    </lineage>
</organism>
<feature type="transmembrane region" description="Helical" evidence="13">
    <location>
        <begin position="848"/>
        <end position="867"/>
    </location>
</feature>
<reference evidence="15" key="1">
    <citation type="submission" date="2021-09" db="EMBL/GenBank/DDBJ databases">
        <authorList>
            <consortium name="AG Swart"/>
            <person name="Singh M."/>
            <person name="Singh A."/>
            <person name="Seah K."/>
            <person name="Emmerich C."/>
        </authorList>
    </citation>
    <scope>NUCLEOTIDE SEQUENCE</scope>
    <source>
        <strain evidence="15">ATCC30299</strain>
    </source>
</reference>
<feature type="transmembrane region" description="Helical" evidence="13">
    <location>
        <begin position="202"/>
        <end position="221"/>
    </location>
</feature>
<dbReference type="SUPFAM" id="SSF56784">
    <property type="entry name" value="HAD-like"/>
    <property type="match status" value="1"/>
</dbReference>
<dbReference type="Gene3D" id="2.70.150.10">
    <property type="entry name" value="Calcium-transporting ATPase, cytoplasmic transduction domain A"/>
    <property type="match status" value="1"/>
</dbReference>
<keyword evidence="6" id="KW-0547">Nucleotide-binding</keyword>
<keyword evidence="9" id="KW-1278">Translocase</keyword>
<keyword evidence="16" id="KW-1185">Reference proteome</keyword>
<feature type="transmembrane region" description="Helical" evidence="13">
    <location>
        <begin position="879"/>
        <end position="905"/>
    </location>
</feature>
<feature type="transmembrane region" description="Helical" evidence="13">
    <location>
        <begin position="818"/>
        <end position="836"/>
    </location>
</feature>
<dbReference type="SUPFAM" id="SSF81665">
    <property type="entry name" value="Calcium ATPase, transmembrane domain M"/>
    <property type="match status" value="1"/>
</dbReference>
<dbReference type="Gene3D" id="1.20.1110.10">
    <property type="entry name" value="Calcium-transporting ATPase, transmembrane domain"/>
    <property type="match status" value="1"/>
</dbReference>
<name>A0AAU9J8K7_9CILI</name>
<dbReference type="NCBIfam" id="TIGR01494">
    <property type="entry name" value="ATPase_P-type"/>
    <property type="match status" value="2"/>
</dbReference>
<keyword evidence="11 13" id="KW-0472">Membrane</keyword>
<feature type="transmembrane region" description="Helical" evidence="13">
    <location>
        <begin position="366"/>
        <end position="386"/>
    </location>
</feature>
<dbReference type="PANTHER" id="PTHR45630:SF8">
    <property type="entry name" value="CATION-TRANSPORTING ATPASE"/>
    <property type="match status" value="1"/>
</dbReference>
<dbReference type="SFLD" id="SFLDF00027">
    <property type="entry name" value="p-type_atpase"/>
    <property type="match status" value="1"/>
</dbReference>
<dbReference type="EMBL" id="CAJZBQ010000030">
    <property type="protein sequence ID" value="CAG9322100.1"/>
    <property type="molecule type" value="Genomic_DNA"/>
</dbReference>
<keyword evidence="3" id="KW-0597">Phosphoprotein</keyword>
<evidence type="ECO:0000256" key="12">
    <source>
        <dbReference type="ARBA" id="ARBA00049360"/>
    </source>
</evidence>
<dbReference type="InterPro" id="IPR036412">
    <property type="entry name" value="HAD-like_sf"/>
</dbReference>
<feature type="transmembrane region" description="Helical" evidence="13">
    <location>
        <begin position="33"/>
        <end position="53"/>
    </location>
</feature>
<dbReference type="InterPro" id="IPR001757">
    <property type="entry name" value="P_typ_ATPase"/>
</dbReference>
<comment type="caution">
    <text evidence="15">The sequence shown here is derived from an EMBL/GenBank/DDBJ whole genome shotgun (WGS) entry which is preliminary data.</text>
</comment>
<feature type="domain" description="P-type ATPase A" evidence="14">
    <location>
        <begin position="241"/>
        <end position="349"/>
    </location>
</feature>
<feature type="transmembrane region" description="Helical" evidence="13">
    <location>
        <begin position="961"/>
        <end position="979"/>
    </location>
</feature>
<feature type="transmembrane region" description="Helical" evidence="13">
    <location>
        <begin position="930"/>
        <end position="949"/>
    </location>
</feature>
<dbReference type="InterPro" id="IPR023299">
    <property type="entry name" value="ATPase_P-typ_cyto_dom_N"/>
</dbReference>
<comment type="catalytic activity">
    <reaction evidence="12">
        <text>ATP + H2O = ADP + phosphate + H(+)</text>
        <dbReference type="Rhea" id="RHEA:13065"/>
        <dbReference type="ChEBI" id="CHEBI:15377"/>
        <dbReference type="ChEBI" id="CHEBI:15378"/>
        <dbReference type="ChEBI" id="CHEBI:30616"/>
        <dbReference type="ChEBI" id="CHEBI:43474"/>
        <dbReference type="ChEBI" id="CHEBI:456216"/>
    </reaction>
</comment>
<feature type="transmembrane region" description="Helical" evidence="13">
    <location>
        <begin position="1002"/>
        <end position="1024"/>
    </location>
</feature>
<dbReference type="InterPro" id="IPR023214">
    <property type="entry name" value="HAD_sf"/>
</dbReference>
<evidence type="ECO:0000256" key="1">
    <source>
        <dbReference type="ARBA" id="ARBA00004141"/>
    </source>
</evidence>
<evidence type="ECO:0000256" key="6">
    <source>
        <dbReference type="ARBA" id="ARBA00022741"/>
    </source>
</evidence>
<protein>
    <recommendedName>
        <fullName evidence="14">P-type ATPase A domain-containing protein</fullName>
    </recommendedName>
</protein>
<dbReference type="SUPFAM" id="SSF81653">
    <property type="entry name" value="Calcium ATPase, transduction domain A"/>
    <property type="match status" value="1"/>
</dbReference>
<evidence type="ECO:0000256" key="3">
    <source>
        <dbReference type="ARBA" id="ARBA00022553"/>
    </source>
</evidence>
<dbReference type="PANTHER" id="PTHR45630">
    <property type="entry name" value="CATION-TRANSPORTING ATPASE-RELATED"/>
    <property type="match status" value="1"/>
</dbReference>
<dbReference type="GO" id="GO:0016020">
    <property type="term" value="C:membrane"/>
    <property type="evidence" value="ECO:0007669"/>
    <property type="project" value="UniProtKB-SubCell"/>
</dbReference>
<dbReference type="Gene3D" id="3.40.1110.10">
    <property type="entry name" value="Calcium-transporting ATPase, cytoplasmic domain N"/>
    <property type="match status" value="1"/>
</dbReference>
<dbReference type="Pfam" id="PF00122">
    <property type="entry name" value="E1-E2_ATPase"/>
    <property type="match status" value="1"/>
</dbReference>
<keyword evidence="8" id="KW-0460">Magnesium</keyword>
<keyword evidence="5" id="KW-0479">Metal-binding</keyword>